<accession>A0ABQ9HTR9</accession>
<proteinExistence type="predicted"/>
<reference evidence="1 2" key="1">
    <citation type="submission" date="2023-02" db="EMBL/GenBank/DDBJ databases">
        <title>LHISI_Scaffold_Assembly.</title>
        <authorList>
            <person name="Stuart O.P."/>
            <person name="Cleave R."/>
            <person name="Magrath M.J.L."/>
            <person name="Mikheyev A.S."/>
        </authorList>
    </citation>
    <scope>NUCLEOTIDE SEQUENCE [LARGE SCALE GENOMIC DNA]</scope>
    <source>
        <strain evidence="1">Daus_M_001</strain>
        <tissue evidence="1">Leg muscle</tissue>
    </source>
</reference>
<name>A0ABQ9HTR9_9NEOP</name>
<comment type="caution">
    <text evidence="1">The sequence shown here is derived from an EMBL/GenBank/DDBJ whole genome shotgun (WGS) entry which is preliminary data.</text>
</comment>
<evidence type="ECO:0000313" key="1">
    <source>
        <dbReference type="EMBL" id="KAJ8887690.1"/>
    </source>
</evidence>
<dbReference type="EMBL" id="JARBHB010000004">
    <property type="protein sequence ID" value="KAJ8887690.1"/>
    <property type="molecule type" value="Genomic_DNA"/>
</dbReference>
<evidence type="ECO:0000313" key="2">
    <source>
        <dbReference type="Proteomes" id="UP001159363"/>
    </source>
</evidence>
<keyword evidence="2" id="KW-1185">Reference proteome</keyword>
<dbReference type="Proteomes" id="UP001159363">
    <property type="component" value="Chromosome X"/>
</dbReference>
<gene>
    <name evidence="1" type="ORF">PR048_013908</name>
</gene>
<protein>
    <submittedName>
        <fullName evidence="1">Uncharacterized protein</fullName>
    </submittedName>
</protein>
<organism evidence="1 2">
    <name type="scientific">Dryococelus australis</name>
    <dbReference type="NCBI Taxonomy" id="614101"/>
    <lineage>
        <taxon>Eukaryota</taxon>
        <taxon>Metazoa</taxon>
        <taxon>Ecdysozoa</taxon>
        <taxon>Arthropoda</taxon>
        <taxon>Hexapoda</taxon>
        <taxon>Insecta</taxon>
        <taxon>Pterygota</taxon>
        <taxon>Neoptera</taxon>
        <taxon>Polyneoptera</taxon>
        <taxon>Phasmatodea</taxon>
        <taxon>Verophasmatodea</taxon>
        <taxon>Anareolatae</taxon>
        <taxon>Phasmatidae</taxon>
        <taxon>Eurycanthinae</taxon>
        <taxon>Dryococelus</taxon>
    </lineage>
</organism>
<sequence>MLRWCRDDTNFLIMFCRRTGHISKGGIFNLHSWSIENSHIIRDSYFQHHRLLIDWAIEQPARLNSETYSYFLQHNLL</sequence>